<dbReference type="AlphaFoldDB" id="A0A8H4RJ25"/>
<sequence length="251" mass="27943">MDTDDDSVFCETCQRVSRPVETFLNRQVKMVRGEDAQSLMSSWVLSRISQVGNGADPVEIYHEYSHRIGNVPRAFRVAISSLEYILHPSAFLRSGTKAPTLAEHSSSYTLSNLPPQNSLLPGIPTQNKPRLDTPLDSLLRDLTRRLLHHIRTTNTHAFHLSYRRRRSATRSSVCRLQISHLELPNGGKDANAGLNGISGSSQTCNNALLTIKLSNGLDISANRSSPLKEGVWGTRAWTFQEGLFEARTPDH</sequence>
<proteinExistence type="predicted"/>
<organism evidence="1 2">
    <name type="scientific">Cudoniella acicularis</name>
    <dbReference type="NCBI Taxonomy" id="354080"/>
    <lineage>
        <taxon>Eukaryota</taxon>
        <taxon>Fungi</taxon>
        <taxon>Dikarya</taxon>
        <taxon>Ascomycota</taxon>
        <taxon>Pezizomycotina</taxon>
        <taxon>Leotiomycetes</taxon>
        <taxon>Helotiales</taxon>
        <taxon>Tricladiaceae</taxon>
        <taxon>Cudoniella</taxon>
    </lineage>
</organism>
<name>A0A8H4RJ25_9HELO</name>
<protein>
    <submittedName>
        <fullName evidence="1">Uncharacterized protein</fullName>
    </submittedName>
</protein>
<accession>A0A8H4RJ25</accession>
<dbReference type="Proteomes" id="UP000566819">
    <property type="component" value="Unassembled WGS sequence"/>
</dbReference>
<evidence type="ECO:0000313" key="1">
    <source>
        <dbReference type="EMBL" id="KAF4629062.1"/>
    </source>
</evidence>
<comment type="caution">
    <text evidence="1">The sequence shown here is derived from an EMBL/GenBank/DDBJ whole genome shotgun (WGS) entry which is preliminary data.</text>
</comment>
<evidence type="ECO:0000313" key="2">
    <source>
        <dbReference type="Proteomes" id="UP000566819"/>
    </source>
</evidence>
<reference evidence="1 2" key="1">
    <citation type="submission" date="2020-03" db="EMBL/GenBank/DDBJ databases">
        <title>Draft Genome Sequence of Cudoniella acicularis.</title>
        <authorList>
            <person name="Buettner E."/>
            <person name="Kellner H."/>
        </authorList>
    </citation>
    <scope>NUCLEOTIDE SEQUENCE [LARGE SCALE GENOMIC DNA]</scope>
    <source>
        <strain evidence="1 2">DSM 108380</strain>
    </source>
</reference>
<gene>
    <name evidence="1" type="ORF">G7Y89_g9080</name>
</gene>
<dbReference type="EMBL" id="JAAMPI010000724">
    <property type="protein sequence ID" value="KAF4629062.1"/>
    <property type="molecule type" value="Genomic_DNA"/>
</dbReference>
<keyword evidence="2" id="KW-1185">Reference proteome</keyword>